<organism evidence="1 2">
    <name type="scientific">Blastochloris tepida</name>
    <dbReference type="NCBI Taxonomy" id="2233851"/>
    <lineage>
        <taxon>Bacteria</taxon>
        <taxon>Pseudomonadati</taxon>
        <taxon>Pseudomonadota</taxon>
        <taxon>Alphaproteobacteria</taxon>
        <taxon>Hyphomicrobiales</taxon>
        <taxon>Blastochloridaceae</taxon>
        <taxon>Blastochloris</taxon>
    </lineage>
</organism>
<dbReference type="EMBL" id="AP018907">
    <property type="protein sequence ID" value="BBF92659.1"/>
    <property type="molecule type" value="Genomic_DNA"/>
</dbReference>
<keyword evidence="2" id="KW-1185">Reference proteome</keyword>
<protein>
    <submittedName>
        <fullName evidence="1">Uncharacterized protein</fullName>
    </submittedName>
</protein>
<dbReference type="KEGG" id="blag:BLTE_13440"/>
<reference evidence="1 2" key="1">
    <citation type="submission" date="2018-08" db="EMBL/GenBank/DDBJ databases">
        <title>Complete genome sequencing of Blastochloris tepida GI.</title>
        <authorList>
            <person name="Tsukatani Y."/>
            <person name="Mori H."/>
        </authorList>
    </citation>
    <scope>NUCLEOTIDE SEQUENCE [LARGE SCALE GENOMIC DNA]</scope>
    <source>
        <strain evidence="1 2">GI</strain>
    </source>
</reference>
<dbReference type="Proteomes" id="UP000266934">
    <property type="component" value="Chromosome"/>
</dbReference>
<dbReference type="AlphaFoldDB" id="A0A348FZC6"/>
<evidence type="ECO:0000313" key="2">
    <source>
        <dbReference type="Proteomes" id="UP000266934"/>
    </source>
</evidence>
<gene>
    <name evidence="1" type="ORF">BLTE_13440</name>
</gene>
<evidence type="ECO:0000313" key="1">
    <source>
        <dbReference type="EMBL" id="BBF92659.1"/>
    </source>
</evidence>
<sequence>MLNLFVGSTFLRLDTPAYVFVVGLNRYGRLSVRVGAKDAGRIRDVGDFWFSTPAGARGFIEAACRGAALRNR</sequence>
<name>A0A348FZC6_9HYPH</name>
<accession>A0A348FZC6</accession>
<dbReference type="RefSeq" id="WP_126398702.1">
    <property type="nucleotide sequence ID" value="NZ_AP018907.1"/>
</dbReference>
<proteinExistence type="predicted"/>